<dbReference type="GO" id="GO:0005829">
    <property type="term" value="C:cytosol"/>
    <property type="evidence" value="ECO:0007669"/>
    <property type="project" value="TreeGrafter"/>
</dbReference>
<dbReference type="FunFam" id="3.10.450.50:FF:000003">
    <property type="entry name" value="Nuclear transport factor 2 family protein"/>
    <property type="match status" value="1"/>
</dbReference>
<dbReference type="CDD" id="cd00590">
    <property type="entry name" value="RRM_SF"/>
    <property type="match status" value="1"/>
</dbReference>
<evidence type="ECO:0000256" key="1">
    <source>
        <dbReference type="ARBA" id="ARBA00022884"/>
    </source>
</evidence>
<feature type="domain" description="NTF2" evidence="5">
    <location>
        <begin position="19"/>
        <end position="135"/>
    </location>
</feature>
<feature type="compositionally biased region" description="Pro residues" evidence="3">
    <location>
        <begin position="268"/>
        <end position="277"/>
    </location>
</feature>
<dbReference type="PROSITE" id="PS50102">
    <property type="entry name" value="RRM"/>
    <property type="match status" value="1"/>
</dbReference>
<feature type="region of interest" description="Disordered" evidence="3">
    <location>
        <begin position="402"/>
        <end position="477"/>
    </location>
</feature>
<dbReference type="PANTHER" id="PTHR10693:SF75">
    <property type="entry name" value="NUCLEAR TRANSPORT FACTOR 2"/>
    <property type="match status" value="1"/>
</dbReference>
<accession>A0AAW1MN24</accession>
<dbReference type="InterPro" id="IPR035979">
    <property type="entry name" value="RBD_domain_sf"/>
</dbReference>
<proteinExistence type="predicted"/>
<dbReference type="SUPFAM" id="SSF54928">
    <property type="entry name" value="RNA-binding domain, RBD"/>
    <property type="match status" value="1"/>
</dbReference>
<dbReference type="Pfam" id="PF00076">
    <property type="entry name" value="RRM_1"/>
    <property type="match status" value="1"/>
</dbReference>
<dbReference type="InterPro" id="IPR002075">
    <property type="entry name" value="NTF2_dom"/>
</dbReference>
<name>A0AAW1MN24_SAPOF</name>
<evidence type="ECO:0000256" key="3">
    <source>
        <dbReference type="SAM" id="MobiDB-lite"/>
    </source>
</evidence>
<evidence type="ECO:0000259" key="5">
    <source>
        <dbReference type="PROSITE" id="PS50177"/>
    </source>
</evidence>
<feature type="compositionally biased region" description="Low complexity" evidence="3">
    <location>
        <begin position="278"/>
        <end position="314"/>
    </location>
</feature>
<evidence type="ECO:0000259" key="4">
    <source>
        <dbReference type="PROSITE" id="PS50102"/>
    </source>
</evidence>
<dbReference type="AlphaFoldDB" id="A0AAW1MN24"/>
<dbReference type="PROSITE" id="PS50177">
    <property type="entry name" value="NTF2_DOMAIN"/>
    <property type="match status" value="1"/>
</dbReference>
<dbReference type="Proteomes" id="UP001443914">
    <property type="component" value="Unassembled WGS sequence"/>
</dbReference>
<dbReference type="EMBL" id="JBDFQZ010000002">
    <property type="protein sequence ID" value="KAK9750634.1"/>
    <property type="molecule type" value="Genomic_DNA"/>
</dbReference>
<keyword evidence="1 2" id="KW-0694">RNA-binding</keyword>
<dbReference type="InterPro" id="IPR000504">
    <property type="entry name" value="RRM_dom"/>
</dbReference>
<dbReference type="Gene3D" id="3.30.70.330">
    <property type="match status" value="1"/>
</dbReference>
<feature type="domain" description="RRM" evidence="4">
    <location>
        <begin position="323"/>
        <end position="398"/>
    </location>
</feature>
<dbReference type="CDD" id="cd00780">
    <property type="entry name" value="NTF2"/>
    <property type="match status" value="1"/>
</dbReference>
<feature type="region of interest" description="Disordered" evidence="3">
    <location>
        <begin position="176"/>
        <end position="196"/>
    </location>
</feature>
<dbReference type="SMART" id="SM00360">
    <property type="entry name" value="RRM"/>
    <property type="match status" value="1"/>
</dbReference>
<gene>
    <name evidence="6" type="ORF">RND81_02G209500</name>
</gene>
<dbReference type="GO" id="GO:0003729">
    <property type="term" value="F:mRNA binding"/>
    <property type="evidence" value="ECO:0007669"/>
    <property type="project" value="TreeGrafter"/>
</dbReference>
<dbReference type="InterPro" id="IPR018222">
    <property type="entry name" value="Nuclear_transport_factor_2_euk"/>
</dbReference>
<evidence type="ECO:0000313" key="6">
    <source>
        <dbReference type="EMBL" id="KAK9750634.1"/>
    </source>
</evidence>
<dbReference type="PANTHER" id="PTHR10693">
    <property type="entry name" value="RAS GTPASE-ACTIVATING PROTEIN-BINDING PROTEIN"/>
    <property type="match status" value="1"/>
</dbReference>
<feature type="region of interest" description="Disordered" evidence="3">
    <location>
        <begin position="144"/>
        <end position="164"/>
    </location>
</feature>
<comment type="caution">
    <text evidence="6">The sequence shown here is derived from an EMBL/GenBank/DDBJ whole genome shotgun (WGS) entry which is preliminary data.</text>
</comment>
<evidence type="ECO:0000256" key="2">
    <source>
        <dbReference type="PROSITE-ProRule" id="PRU00176"/>
    </source>
</evidence>
<protein>
    <submittedName>
        <fullName evidence="6">Uncharacterized protein</fullName>
    </submittedName>
</protein>
<keyword evidence="7" id="KW-1185">Reference proteome</keyword>
<reference evidence="6" key="1">
    <citation type="submission" date="2024-03" db="EMBL/GenBank/DDBJ databases">
        <title>WGS assembly of Saponaria officinalis var. Norfolk2.</title>
        <authorList>
            <person name="Jenkins J."/>
            <person name="Shu S."/>
            <person name="Grimwood J."/>
            <person name="Barry K."/>
            <person name="Goodstein D."/>
            <person name="Schmutz J."/>
            <person name="Leebens-Mack J."/>
            <person name="Osbourn A."/>
        </authorList>
    </citation>
    <scope>NUCLEOTIDE SEQUENCE [LARGE SCALE GENOMIC DNA]</scope>
    <source>
        <strain evidence="6">JIC</strain>
    </source>
</reference>
<feature type="compositionally biased region" description="Basic and acidic residues" evidence="3">
    <location>
        <begin position="439"/>
        <end position="449"/>
    </location>
</feature>
<dbReference type="Pfam" id="PF02136">
    <property type="entry name" value="NTF2"/>
    <property type="match status" value="1"/>
</dbReference>
<dbReference type="SUPFAM" id="SSF54427">
    <property type="entry name" value="NTF2-like"/>
    <property type="match status" value="1"/>
</dbReference>
<dbReference type="GO" id="GO:1990904">
    <property type="term" value="C:ribonucleoprotein complex"/>
    <property type="evidence" value="ECO:0007669"/>
    <property type="project" value="TreeGrafter"/>
</dbReference>
<dbReference type="InterPro" id="IPR032710">
    <property type="entry name" value="NTF2-like_dom_sf"/>
</dbReference>
<feature type="region of interest" description="Disordered" evidence="3">
    <location>
        <begin position="209"/>
        <end position="315"/>
    </location>
</feature>
<feature type="compositionally biased region" description="Basic and acidic residues" evidence="3">
    <location>
        <begin position="415"/>
        <end position="424"/>
    </location>
</feature>
<organism evidence="6 7">
    <name type="scientific">Saponaria officinalis</name>
    <name type="common">Common soapwort</name>
    <name type="synonym">Lychnis saponaria</name>
    <dbReference type="NCBI Taxonomy" id="3572"/>
    <lineage>
        <taxon>Eukaryota</taxon>
        <taxon>Viridiplantae</taxon>
        <taxon>Streptophyta</taxon>
        <taxon>Embryophyta</taxon>
        <taxon>Tracheophyta</taxon>
        <taxon>Spermatophyta</taxon>
        <taxon>Magnoliopsida</taxon>
        <taxon>eudicotyledons</taxon>
        <taxon>Gunneridae</taxon>
        <taxon>Pentapetalae</taxon>
        <taxon>Caryophyllales</taxon>
        <taxon>Caryophyllaceae</taxon>
        <taxon>Caryophylleae</taxon>
        <taxon>Saponaria</taxon>
    </lineage>
</organism>
<dbReference type="InterPro" id="IPR039539">
    <property type="entry name" value="Ras_GTPase_bind_prot"/>
</dbReference>
<evidence type="ECO:0000313" key="7">
    <source>
        <dbReference type="Proteomes" id="UP001443914"/>
    </source>
</evidence>
<sequence length="477" mass="51434">MSPENEVAIETQVISAETVGNAFVSQFYQMLHSMPEQVYRFFNDSSTMSRPGPNGDLLTVTTMESIKELILSLNCSKCNAEILTADTQASHMDGVTVLVTGSLTGQDKVRRKFTESFFLAPQENGYFVHNDVFRFIKEDSAPVSDSVDEPCGKPVLSEPSTTVSPVRAVEETVQVADSPLENHNAAPKEDVETAKAPVVQQKPAVIEKALPQPSANVSLDDQPVLEATTNGDKDAPKKSYASLLMNGKQGTSSFPVRVPASPAKPVKPKPAPKPVTPPAQQTQAAASATLPAAAAASESSAPNRSASSNGNASSNGHVAGKGYSIYIGHLPYDATAELVEREFQKFGRIRKNGIQVRSNKGYVFGFIEYEDASAQEKAIEMGTILIGGKDVFIEEKKTSARADDYPSGRGGFRNDGYRRDDGYRRGNFSNGRGYMRNDYGNHHNGEGHFRGNRNGNNGYIHQNGGGRGTRQGNAPPK</sequence>
<dbReference type="Gene3D" id="3.10.450.50">
    <property type="match status" value="1"/>
</dbReference>
<dbReference type="InterPro" id="IPR012677">
    <property type="entry name" value="Nucleotide-bd_a/b_plait_sf"/>
</dbReference>